<sequence length="195" mass="21710">METAEQTETGAARVKRVVLEPLAELGLARPAGMSAALFEKAQSGFANNLGYMSEEGLLSLRLSIEGNLLGKNKNRWMDPATVYAWARSIEPEPATEPELVLSFLRSRAGEEALRGGYAAELRKYLTKYRRPPLPNFLHRLGVEAEANQSRVVRIEENRACGRARPEELNWLKSYRNAQSIAKGLVEEGISKRAEP</sequence>
<keyword evidence="2" id="KW-1185">Reference proteome</keyword>
<evidence type="ECO:0000313" key="2">
    <source>
        <dbReference type="Proteomes" id="UP000628017"/>
    </source>
</evidence>
<protein>
    <submittedName>
        <fullName evidence="1">Uncharacterized protein</fullName>
    </submittedName>
</protein>
<dbReference type="EMBL" id="BMKA01000003">
    <property type="protein sequence ID" value="GGA24004.1"/>
    <property type="molecule type" value="Genomic_DNA"/>
</dbReference>
<evidence type="ECO:0000313" key="1">
    <source>
        <dbReference type="EMBL" id="GGA24004.1"/>
    </source>
</evidence>
<accession>A0A916QZQ1</accession>
<reference evidence="1" key="2">
    <citation type="submission" date="2020-09" db="EMBL/GenBank/DDBJ databases">
        <authorList>
            <person name="Sun Q."/>
            <person name="Zhou Y."/>
        </authorList>
    </citation>
    <scope>NUCLEOTIDE SEQUENCE</scope>
    <source>
        <strain evidence="1">CGMCC 1.15880</strain>
    </source>
</reference>
<name>A0A916QZQ1_9RHOB</name>
<gene>
    <name evidence="1" type="ORF">GCM10011498_26200</name>
</gene>
<organism evidence="1 2">
    <name type="scientific">Neptunicoccus cionae</name>
    <dbReference type="NCBI Taxonomy" id="2035344"/>
    <lineage>
        <taxon>Bacteria</taxon>
        <taxon>Pseudomonadati</taxon>
        <taxon>Pseudomonadota</taxon>
        <taxon>Alphaproteobacteria</taxon>
        <taxon>Rhodobacterales</taxon>
        <taxon>Paracoccaceae</taxon>
        <taxon>Neptunicoccus</taxon>
    </lineage>
</organism>
<reference evidence="1" key="1">
    <citation type="journal article" date="2014" name="Int. J. Syst. Evol. Microbiol.">
        <title>Complete genome sequence of Corynebacterium casei LMG S-19264T (=DSM 44701T), isolated from a smear-ripened cheese.</title>
        <authorList>
            <consortium name="US DOE Joint Genome Institute (JGI-PGF)"/>
            <person name="Walter F."/>
            <person name="Albersmeier A."/>
            <person name="Kalinowski J."/>
            <person name="Ruckert C."/>
        </authorList>
    </citation>
    <scope>NUCLEOTIDE SEQUENCE</scope>
    <source>
        <strain evidence="1">CGMCC 1.15880</strain>
    </source>
</reference>
<comment type="caution">
    <text evidence="1">The sequence shown here is derived from an EMBL/GenBank/DDBJ whole genome shotgun (WGS) entry which is preliminary data.</text>
</comment>
<proteinExistence type="predicted"/>
<dbReference type="AlphaFoldDB" id="A0A916QZQ1"/>
<dbReference type="Proteomes" id="UP000628017">
    <property type="component" value="Unassembled WGS sequence"/>
</dbReference>